<feature type="compositionally biased region" description="Polar residues" evidence="5">
    <location>
        <begin position="11"/>
        <end position="27"/>
    </location>
</feature>
<feature type="compositionally biased region" description="Low complexity" evidence="5">
    <location>
        <begin position="908"/>
        <end position="918"/>
    </location>
</feature>
<keyword evidence="4" id="KW-0175">Coiled coil</keyword>
<feature type="compositionally biased region" description="Pro residues" evidence="5">
    <location>
        <begin position="195"/>
        <end position="207"/>
    </location>
</feature>
<dbReference type="SUPFAM" id="SSF52058">
    <property type="entry name" value="L domain-like"/>
    <property type="match status" value="1"/>
</dbReference>
<feature type="coiled-coil region" evidence="4">
    <location>
        <begin position="773"/>
        <end position="857"/>
    </location>
</feature>
<dbReference type="InterPro" id="IPR003591">
    <property type="entry name" value="Leu-rich_rpt_typical-subtyp"/>
</dbReference>
<dbReference type="Pfam" id="PF13855">
    <property type="entry name" value="LRR_8"/>
    <property type="match status" value="2"/>
</dbReference>
<dbReference type="SMART" id="SM00364">
    <property type="entry name" value="LRR_BAC"/>
    <property type="match status" value="4"/>
</dbReference>
<dbReference type="PROSITE" id="PS51450">
    <property type="entry name" value="LRR"/>
    <property type="match status" value="1"/>
</dbReference>
<dbReference type="EMBL" id="GBEZ01000765">
    <property type="protein sequence ID" value="JAC84144.1"/>
    <property type="molecule type" value="Transcribed_RNA"/>
</dbReference>
<dbReference type="InterPro" id="IPR001611">
    <property type="entry name" value="Leu-rich_rpt"/>
</dbReference>
<gene>
    <name evidence="6" type="ORF">TSPGSL018_1680</name>
</gene>
<comment type="subcellular location">
    <subcellularLocation>
        <location evidence="1">Cytoplasm</location>
        <location evidence="1">Cytoskeleton</location>
        <location evidence="1">Cilium axoneme</location>
    </subcellularLocation>
</comment>
<proteinExistence type="predicted"/>
<keyword evidence="3" id="KW-0677">Repeat</keyword>
<name>A0A061SM89_9CHLO</name>
<dbReference type="PANTHER" id="PTHR48051">
    <property type="match status" value="1"/>
</dbReference>
<reference evidence="6" key="1">
    <citation type="submission" date="2014-05" db="EMBL/GenBank/DDBJ databases">
        <title>The transcriptome of the halophilic microalga Tetraselmis sp. GSL018 isolated from the Great Salt Lake, Utah.</title>
        <authorList>
            <person name="Jinkerson R.E."/>
            <person name="D'Adamo S."/>
            <person name="Posewitz M.C."/>
        </authorList>
    </citation>
    <scope>NUCLEOTIDE SEQUENCE</scope>
    <source>
        <strain evidence="6">GSL018</strain>
    </source>
</reference>
<dbReference type="GO" id="GO:0005930">
    <property type="term" value="C:axoneme"/>
    <property type="evidence" value="ECO:0007669"/>
    <property type="project" value="UniProtKB-SubCell"/>
</dbReference>
<evidence type="ECO:0000313" key="6">
    <source>
        <dbReference type="EMBL" id="JAC84144.1"/>
    </source>
</evidence>
<dbReference type="AlphaFoldDB" id="A0A061SM89"/>
<sequence>MSGRILHQRDSTPGNVSVGSERNSSYRSLVESRLGEELGNISREDRTCLDLAPLDLPSASSRSPSKAGAKVPMKSETKKSGALVAQRSPNSWSYRSLGDAAAPKGPKGRGSQPPAPAGKGRGSAGHIQRRPRQTLDDDGPSASYRTGVRGLPKAAPLGHGELASPELARPSSQIQSGFRRFSVDDSKRPANYPLPSGPRTPSGPDPLAPVDAILAEPRHRMANGRPLLEPIPQERWSGRSSRVGTPPASLREPGSARAYGSPGGNGPGTPGQRRPDSAGARAGAEKSASDGGGWESVSSIVNQVAPGATKEQWESTAQERQKFVIDQELQHFLSCSRDTGYLNLTRNRWQQIPKQVEYFLADHGSSMKSLNLESNCIETCPEVFAMPNLVSLNLADNRLTTVSSSFAGLSQLTTLSLEKNRLAAVPDVIGYCGSLTYLDLSHNKLQWIPESFASLRRLKTFKVERNKLSHMPLIVCSMTSLKELNFANNSITGVPSDVGKLKQLQILRLENNHLTSLPLTVGALWSSLLELYLSKNDLSHLPPSLAACRKLEVLDLSLNPLQFPPLSVVEQGLQPVLSFLGGSNDKMLFDSRYNMMQAIGEKKGEQSRLRNMLSGVQNHLPEQMQIKVEQFCSDCSQVAYDMAMTSEEEKIQMSAQNRQLMEAINEKNNELQVANDEIKRIRNQLVDSNKRLRACEKALRDATSAQAQLLEKTVMQETEISSLQEKLADAVSKYEHAQNELDRLMAPIVEEKAENAEADGEQPENPLGKGKTAADLIAENSELASALAEARKQAEAFEKLSRERKDAWLWSAQNWEKRMAERESEVAEQLSQAEARERSLMGQVERLRDKARQLEEQLGWKSRVMHQTRSPGASSKALGPGKEAPDTGSGSQTAAREQQPQGGPGDQPPAQGTGEKAD</sequence>
<dbReference type="SMART" id="SM00369">
    <property type="entry name" value="LRR_TYP"/>
    <property type="match status" value="7"/>
</dbReference>
<keyword evidence="2" id="KW-0433">Leucine-rich repeat</keyword>
<protein>
    <submittedName>
        <fullName evidence="6">Leucine rich repeat protein</fullName>
    </submittedName>
</protein>
<dbReference type="PANTHER" id="PTHR48051:SF46">
    <property type="entry name" value="LEUCINE RICH REPEAT-CONTAINING DOMAIN PROTEIN"/>
    <property type="match status" value="1"/>
</dbReference>
<dbReference type="InterPro" id="IPR050216">
    <property type="entry name" value="LRR_domain-containing"/>
</dbReference>
<evidence type="ECO:0000256" key="4">
    <source>
        <dbReference type="SAM" id="Coils"/>
    </source>
</evidence>
<dbReference type="Gene3D" id="3.80.10.10">
    <property type="entry name" value="Ribonuclease Inhibitor"/>
    <property type="match status" value="2"/>
</dbReference>
<feature type="coiled-coil region" evidence="4">
    <location>
        <begin position="646"/>
        <end position="740"/>
    </location>
</feature>
<dbReference type="Pfam" id="PF00560">
    <property type="entry name" value="LRR_1"/>
    <property type="match status" value="1"/>
</dbReference>
<evidence type="ECO:0000256" key="5">
    <source>
        <dbReference type="SAM" id="MobiDB-lite"/>
    </source>
</evidence>
<evidence type="ECO:0000256" key="3">
    <source>
        <dbReference type="ARBA" id="ARBA00022737"/>
    </source>
</evidence>
<evidence type="ECO:0000256" key="2">
    <source>
        <dbReference type="ARBA" id="ARBA00022614"/>
    </source>
</evidence>
<dbReference type="InterPro" id="IPR032675">
    <property type="entry name" value="LRR_dom_sf"/>
</dbReference>
<evidence type="ECO:0000256" key="1">
    <source>
        <dbReference type="ARBA" id="ARBA00004430"/>
    </source>
</evidence>
<organism evidence="6">
    <name type="scientific">Tetraselmis sp. GSL018</name>
    <dbReference type="NCBI Taxonomy" id="582737"/>
    <lineage>
        <taxon>Eukaryota</taxon>
        <taxon>Viridiplantae</taxon>
        <taxon>Chlorophyta</taxon>
        <taxon>core chlorophytes</taxon>
        <taxon>Chlorodendrophyceae</taxon>
        <taxon>Chlorodendrales</taxon>
        <taxon>Chlorodendraceae</taxon>
        <taxon>Tetraselmis</taxon>
    </lineage>
</organism>
<feature type="region of interest" description="Disordered" evidence="5">
    <location>
        <begin position="858"/>
        <end position="918"/>
    </location>
</feature>
<feature type="region of interest" description="Disordered" evidence="5">
    <location>
        <begin position="1"/>
        <end position="296"/>
    </location>
</feature>
<accession>A0A061SM89</accession>